<dbReference type="EMBL" id="WPIK01000003">
    <property type="protein sequence ID" value="MVN20796.1"/>
    <property type="molecule type" value="Genomic_DNA"/>
</dbReference>
<evidence type="ECO:0000313" key="1">
    <source>
        <dbReference type="EMBL" id="MVN20796.1"/>
    </source>
</evidence>
<evidence type="ECO:0008006" key="3">
    <source>
        <dbReference type="Google" id="ProtNLM"/>
    </source>
</evidence>
<accession>A0A7K1STZ4</accession>
<evidence type="ECO:0000313" key="2">
    <source>
        <dbReference type="Proteomes" id="UP000462014"/>
    </source>
</evidence>
<name>A0A7K1STZ4_9SPHI</name>
<comment type="caution">
    <text evidence="1">The sequence shown here is derived from an EMBL/GenBank/DDBJ whole genome shotgun (WGS) entry which is preliminary data.</text>
</comment>
<dbReference type="PROSITE" id="PS51257">
    <property type="entry name" value="PROKAR_LIPOPROTEIN"/>
    <property type="match status" value="1"/>
</dbReference>
<keyword evidence="2" id="KW-1185">Reference proteome</keyword>
<gene>
    <name evidence="1" type="ORF">GO621_04525</name>
</gene>
<organism evidence="1 2">
    <name type="scientific">Mucilaginibacter arboris</name>
    <dbReference type="NCBI Taxonomy" id="2682090"/>
    <lineage>
        <taxon>Bacteria</taxon>
        <taxon>Pseudomonadati</taxon>
        <taxon>Bacteroidota</taxon>
        <taxon>Sphingobacteriia</taxon>
        <taxon>Sphingobacteriales</taxon>
        <taxon>Sphingobacteriaceae</taxon>
        <taxon>Mucilaginibacter</taxon>
    </lineage>
</organism>
<reference evidence="1 2" key="1">
    <citation type="submission" date="2019-12" db="EMBL/GenBank/DDBJ databases">
        <title>Mucilaginibacter sp. HMF7410 genome sequencing and assembly.</title>
        <authorList>
            <person name="Kang H."/>
            <person name="Cha I."/>
            <person name="Kim H."/>
            <person name="Joh K."/>
        </authorList>
    </citation>
    <scope>NUCLEOTIDE SEQUENCE [LARGE SCALE GENOMIC DNA]</scope>
    <source>
        <strain evidence="1 2">HMF7410</strain>
    </source>
</reference>
<dbReference type="AlphaFoldDB" id="A0A7K1STZ4"/>
<protein>
    <recommendedName>
        <fullName evidence="3">Viral A-type inclusion protein</fullName>
    </recommendedName>
</protein>
<sequence>MKNKLIFAALLLVFAACKDIKKEEKALESQVMDLHEKVMADGETAMKNKMKMDTLILKKDSIKKAFPALDTSAENKTMRSLSSQIVKADNAMSDWMHNYNPDFTGKPHQEIMQYLEQQKKQVGQINVEYNSVIQLSNQYLLKYKKK</sequence>
<proteinExistence type="predicted"/>
<dbReference type="Proteomes" id="UP000462014">
    <property type="component" value="Unassembled WGS sequence"/>
</dbReference>